<keyword evidence="5" id="KW-1185">Reference proteome</keyword>
<dbReference type="PANTHER" id="PTHR43037">
    <property type="entry name" value="UNNAMED PRODUCT-RELATED"/>
    <property type="match status" value="1"/>
</dbReference>
<evidence type="ECO:0000256" key="1">
    <source>
        <dbReference type="ARBA" id="ARBA00022729"/>
    </source>
</evidence>
<keyword evidence="2" id="KW-0378">Hydrolase</keyword>
<reference evidence="4 5" key="1">
    <citation type="submission" date="2018-05" db="EMBL/GenBank/DDBJ databases">
        <title>Genomic Encyclopedia of Type Strains, Phase IV (KMG-IV): sequencing the most valuable type-strain genomes for metagenomic binning, comparative biology and taxonomic classification.</title>
        <authorList>
            <person name="Goeker M."/>
        </authorList>
    </citation>
    <scope>NUCLEOTIDE SEQUENCE [LARGE SCALE GENOMIC DNA]</scope>
    <source>
        <strain evidence="4 5">DSM 18773</strain>
    </source>
</reference>
<sequence length="330" mass="35807">MKVQNLFRKLGLLALALLFFAAFMPKPSFAATGTFTESYYGSNFYYKVYVPSTYTGSTTVPLMVMLHGCLQNPDDFAAGTRMNALAEEKGFIVLYPEMNYFANQNMCWNWFYDYNQHRGAAGEADIVKGMVDVVKANYKINSSKVYAAGLSAGAGMVSIMGAAYPNVFHAIGIAAGVEYNASDTALGGINAMSYGGLDPVYAGYDAYVEMGTLKHRMPMIVFHGSSDTTVNPINATQVVSQWAQTNDYIDDGSDNNSVDATADVTTTGTVTGGRSYTKYVYKDKSGVELMQYYKVTGMTHAWSGGSTAGSYTDPAGPDATRIMYDFFATH</sequence>
<organism evidence="4 5">
    <name type="scientific">Tumebacillus permanentifrigoris</name>
    <dbReference type="NCBI Taxonomy" id="378543"/>
    <lineage>
        <taxon>Bacteria</taxon>
        <taxon>Bacillati</taxon>
        <taxon>Bacillota</taxon>
        <taxon>Bacilli</taxon>
        <taxon>Bacillales</taxon>
        <taxon>Alicyclobacillaceae</taxon>
        <taxon>Tumebacillus</taxon>
    </lineage>
</organism>
<evidence type="ECO:0000313" key="5">
    <source>
        <dbReference type="Proteomes" id="UP000245634"/>
    </source>
</evidence>
<dbReference type="SUPFAM" id="SSF53474">
    <property type="entry name" value="alpha/beta-Hydrolases"/>
    <property type="match status" value="1"/>
</dbReference>
<name>A0A316DGK4_9BACL</name>
<dbReference type="EMBL" id="QGGL01000003">
    <property type="protein sequence ID" value="PWK15703.1"/>
    <property type="molecule type" value="Genomic_DNA"/>
</dbReference>
<feature type="signal peptide" evidence="3">
    <location>
        <begin position="1"/>
        <end position="30"/>
    </location>
</feature>
<dbReference type="Pfam" id="PF10503">
    <property type="entry name" value="Esterase_PHB"/>
    <property type="match status" value="1"/>
</dbReference>
<feature type="chain" id="PRO_5016236684" evidence="3">
    <location>
        <begin position="31"/>
        <end position="330"/>
    </location>
</feature>
<keyword evidence="1 3" id="KW-0732">Signal</keyword>
<dbReference type="GO" id="GO:0016787">
    <property type="term" value="F:hydrolase activity"/>
    <property type="evidence" value="ECO:0007669"/>
    <property type="project" value="UniProtKB-KW"/>
</dbReference>
<evidence type="ECO:0000256" key="2">
    <source>
        <dbReference type="ARBA" id="ARBA00022801"/>
    </source>
</evidence>
<dbReference type="Gene3D" id="3.40.50.1820">
    <property type="entry name" value="alpha/beta hydrolase"/>
    <property type="match status" value="1"/>
</dbReference>
<dbReference type="NCBIfam" id="TIGR01840">
    <property type="entry name" value="esterase_phb"/>
    <property type="match status" value="1"/>
</dbReference>
<dbReference type="InterPro" id="IPR050955">
    <property type="entry name" value="Plant_Biomass_Hydrol_Est"/>
</dbReference>
<dbReference type="Proteomes" id="UP000245634">
    <property type="component" value="Unassembled WGS sequence"/>
</dbReference>
<protein>
    <submittedName>
        <fullName evidence="4">Poly(Hydroxyalkanoate) depolymerase family esterase</fullName>
    </submittedName>
</protein>
<proteinExistence type="predicted"/>
<accession>A0A316DGK4</accession>
<gene>
    <name evidence="4" type="ORF">C7459_103244</name>
</gene>
<evidence type="ECO:0000313" key="4">
    <source>
        <dbReference type="EMBL" id="PWK15703.1"/>
    </source>
</evidence>
<dbReference type="AlphaFoldDB" id="A0A316DGK4"/>
<evidence type="ECO:0000256" key="3">
    <source>
        <dbReference type="SAM" id="SignalP"/>
    </source>
</evidence>
<dbReference type="PANTHER" id="PTHR43037:SF1">
    <property type="entry name" value="BLL1128 PROTEIN"/>
    <property type="match status" value="1"/>
</dbReference>
<comment type="caution">
    <text evidence="4">The sequence shown here is derived from an EMBL/GenBank/DDBJ whole genome shotgun (WGS) entry which is preliminary data.</text>
</comment>
<dbReference type="GO" id="GO:0005576">
    <property type="term" value="C:extracellular region"/>
    <property type="evidence" value="ECO:0007669"/>
    <property type="project" value="InterPro"/>
</dbReference>
<dbReference type="InterPro" id="IPR010126">
    <property type="entry name" value="Esterase_phb"/>
</dbReference>
<dbReference type="RefSeq" id="WP_109686996.1">
    <property type="nucleotide sequence ID" value="NZ_QGGL01000003.1"/>
</dbReference>
<dbReference type="InterPro" id="IPR029058">
    <property type="entry name" value="AB_hydrolase_fold"/>
</dbReference>
<dbReference type="OrthoDB" id="9764953at2"/>